<organism evidence="7 8">
    <name type="scientific">Juglans regia</name>
    <name type="common">English walnut</name>
    <dbReference type="NCBI Taxonomy" id="51240"/>
    <lineage>
        <taxon>Eukaryota</taxon>
        <taxon>Viridiplantae</taxon>
        <taxon>Streptophyta</taxon>
        <taxon>Embryophyta</taxon>
        <taxon>Tracheophyta</taxon>
        <taxon>Spermatophyta</taxon>
        <taxon>Magnoliopsida</taxon>
        <taxon>eudicotyledons</taxon>
        <taxon>Gunneridae</taxon>
        <taxon>Pentapetalae</taxon>
        <taxon>rosids</taxon>
        <taxon>fabids</taxon>
        <taxon>Fagales</taxon>
        <taxon>Juglandaceae</taxon>
        <taxon>Juglans</taxon>
    </lineage>
</organism>
<dbReference type="GO" id="GO:0003677">
    <property type="term" value="F:DNA binding"/>
    <property type="evidence" value="ECO:0007669"/>
    <property type="project" value="UniProtKB-KW"/>
</dbReference>
<evidence type="ECO:0000256" key="2">
    <source>
        <dbReference type="ARBA" id="ARBA00023015"/>
    </source>
</evidence>
<dbReference type="Gene3D" id="4.10.280.10">
    <property type="entry name" value="Helix-loop-helix DNA-binding domain"/>
    <property type="match status" value="1"/>
</dbReference>
<evidence type="ECO:0000313" key="7">
    <source>
        <dbReference type="EMBL" id="KAF5474254.1"/>
    </source>
</evidence>
<evidence type="ECO:0000256" key="4">
    <source>
        <dbReference type="ARBA" id="ARBA00023163"/>
    </source>
</evidence>
<dbReference type="PANTHER" id="PTHR13935">
    <property type="entry name" value="ACHAETE-SCUTE TRANSCRIPTION FACTOR-RELATED"/>
    <property type="match status" value="1"/>
</dbReference>
<comment type="caution">
    <text evidence="7">The sequence shown here is derived from an EMBL/GenBank/DDBJ whole genome shotgun (WGS) entry which is preliminary data.</text>
</comment>
<dbReference type="Proteomes" id="UP000619265">
    <property type="component" value="Unassembled WGS sequence"/>
</dbReference>
<proteinExistence type="predicted"/>
<gene>
    <name evidence="7" type="ORF">F2P56_006168</name>
</gene>
<evidence type="ECO:0000256" key="3">
    <source>
        <dbReference type="ARBA" id="ARBA00023125"/>
    </source>
</evidence>
<feature type="domain" description="BHLH" evidence="6">
    <location>
        <begin position="90"/>
        <end position="142"/>
    </location>
</feature>
<dbReference type="GO" id="GO:0046983">
    <property type="term" value="F:protein dimerization activity"/>
    <property type="evidence" value="ECO:0007669"/>
    <property type="project" value="InterPro"/>
</dbReference>
<dbReference type="GO" id="GO:0003700">
    <property type="term" value="F:DNA-binding transcription factor activity"/>
    <property type="evidence" value="ECO:0007669"/>
    <property type="project" value="InterPro"/>
</dbReference>
<keyword evidence="5" id="KW-0539">Nucleus</keyword>
<dbReference type="GO" id="GO:0005634">
    <property type="term" value="C:nucleus"/>
    <property type="evidence" value="ECO:0007669"/>
    <property type="project" value="UniProtKB-SubCell"/>
</dbReference>
<evidence type="ECO:0000313" key="8">
    <source>
        <dbReference type="Proteomes" id="UP000619265"/>
    </source>
</evidence>
<evidence type="ECO:0000259" key="6">
    <source>
        <dbReference type="PROSITE" id="PS50888"/>
    </source>
</evidence>
<dbReference type="SMART" id="SM00353">
    <property type="entry name" value="HLH"/>
    <property type="match status" value="1"/>
</dbReference>
<dbReference type="Pfam" id="PF00010">
    <property type="entry name" value="HLH"/>
    <property type="match status" value="1"/>
</dbReference>
<comment type="subcellular location">
    <subcellularLocation>
        <location evidence="1">Nucleus</location>
    </subcellularLocation>
</comment>
<feature type="non-terminal residue" evidence="7">
    <location>
        <position position="1"/>
    </location>
</feature>
<dbReference type="EMBL" id="LIHL02000003">
    <property type="protein sequence ID" value="KAF5474254.1"/>
    <property type="molecule type" value="Genomic_DNA"/>
</dbReference>
<keyword evidence="4" id="KW-0804">Transcription</keyword>
<accession>A0A833XZ33</accession>
<dbReference type="AlphaFoldDB" id="A0A833XZ33"/>
<dbReference type="GO" id="GO:0006357">
    <property type="term" value="P:regulation of transcription by RNA polymerase II"/>
    <property type="evidence" value="ECO:0007669"/>
    <property type="project" value="InterPro"/>
</dbReference>
<keyword evidence="3" id="KW-0238">DNA-binding</keyword>
<dbReference type="InterPro" id="IPR036638">
    <property type="entry name" value="HLH_DNA-bd_sf"/>
</dbReference>
<evidence type="ECO:0000256" key="1">
    <source>
        <dbReference type="ARBA" id="ARBA00004123"/>
    </source>
</evidence>
<dbReference type="InterPro" id="IPR011598">
    <property type="entry name" value="bHLH_dom"/>
</dbReference>
<dbReference type="GO" id="GO:0010106">
    <property type="term" value="P:cellular response to iron ion starvation"/>
    <property type="evidence" value="ECO:0007669"/>
    <property type="project" value="UniProtKB-ARBA"/>
</dbReference>
<dbReference type="PANTHER" id="PTHR13935:SF41">
    <property type="entry name" value="TRANSCRIPTION FACTOR ORG2-RELATED"/>
    <property type="match status" value="1"/>
</dbReference>
<dbReference type="SUPFAM" id="SSF47459">
    <property type="entry name" value="HLH, helix-loop-helix DNA-binding domain"/>
    <property type="match status" value="1"/>
</dbReference>
<dbReference type="PROSITE" id="PS50888">
    <property type="entry name" value="BHLH"/>
    <property type="match status" value="1"/>
</dbReference>
<dbReference type="CDD" id="cd18914">
    <property type="entry name" value="bHLH_AtORG2_like"/>
    <property type="match status" value="1"/>
</dbReference>
<protein>
    <recommendedName>
        <fullName evidence="6">BHLH domain-containing protein</fullName>
    </recommendedName>
</protein>
<dbReference type="InterPro" id="IPR015660">
    <property type="entry name" value="MASH1/Ascl1a-like"/>
</dbReference>
<reference evidence="7" key="1">
    <citation type="submission" date="2015-10" db="EMBL/GenBank/DDBJ databases">
        <authorList>
            <person name="Martinez-Garcia P.J."/>
            <person name="Crepeau M.W."/>
            <person name="Puiu D."/>
            <person name="Gonzalez-Ibeas D."/>
            <person name="Whalen J."/>
            <person name="Stevens K."/>
            <person name="Paul R."/>
            <person name="Butterfield T."/>
            <person name="Britton M."/>
            <person name="Reagan R."/>
            <person name="Chakraborty S."/>
            <person name="Walawage S.L."/>
            <person name="Vasquez-Gross H.A."/>
            <person name="Cardeno C."/>
            <person name="Famula R."/>
            <person name="Pratt K."/>
            <person name="Kuruganti S."/>
            <person name="Aradhya M.K."/>
            <person name="Leslie C.A."/>
            <person name="Dandekar A.M."/>
            <person name="Salzberg S.L."/>
            <person name="Wegrzyn J.L."/>
            <person name="Langley C.H."/>
            <person name="Neale D.B."/>
        </authorList>
    </citation>
    <scope>NUCLEOTIDE SEQUENCE</scope>
    <source>
        <tissue evidence="7">Leaves</tissue>
    </source>
</reference>
<name>A0A833XZ33_JUGRE</name>
<dbReference type="Gramene" id="Jr03_05780_p1">
    <property type="protein sequence ID" value="cds.Jr03_05780_p1"/>
    <property type="gene ID" value="Jr03_05780"/>
</dbReference>
<sequence length="276" mass="31120">SVLLTIQVVSNCQPNYSMMLALSPPSWFSNNGSSSYFHQYSISQDQNYVHRDNDTLESALHFLSCETVQEVGLDPATAPTPVSHGDPKMVKKFNHNASERDRRKKMNGLYSSLRSLLPEADQMKKLSIPTTVSRVLKYIPELQKQVVGLIQNKEELLSMISSQTDIETQHEHEMMNQPKTIARSSLSTVSASRLNDTEVMIQISTCKINNNTPLSEILLSLEEVGLLLLNVSSFESFGGRVFYGLHLQGERNQILEFEILSEKLMSLYDKREAPLP</sequence>
<reference evidence="7" key="2">
    <citation type="submission" date="2020-03" db="EMBL/GenBank/DDBJ databases">
        <title>Walnut 2.0.</title>
        <authorList>
            <person name="Marrano A."/>
            <person name="Britton M."/>
            <person name="Zimin A.V."/>
            <person name="Zaini P.A."/>
            <person name="Workman R."/>
            <person name="Puiu D."/>
            <person name="Bianco L."/>
            <person name="Allen B.J."/>
            <person name="Troggio M."/>
            <person name="Leslie C.A."/>
            <person name="Timp W."/>
            <person name="Dendekar A."/>
            <person name="Salzberg S.L."/>
            <person name="Neale D.B."/>
        </authorList>
    </citation>
    <scope>NUCLEOTIDE SEQUENCE</scope>
    <source>
        <tissue evidence="7">Leaves</tissue>
    </source>
</reference>
<evidence type="ECO:0000256" key="5">
    <source>
        <dbReference type="ARBA" id="ARBA00023242"/>
    </source>
</evidence>
<keyword evidence="2" id="KW-0805">Transcription regulation</keyword>
<dbReference type="FunFam" id="4.10.280.10:FF:000074">
    <property type="entry name" value="Transcription factor ORG2"/>
    <property type="match status" value="1"/>
</dbReference>